<dbReference type="EMBL" id="MHSA01000012">
    <property type="protein sequence ID" value="OHA34409.1"/>
    <property type="molecule type" value="Genomic_DNA"/>
</dbReference>
<comment type="caution">
    <text evidence="1">The sequence shown here is derived from an EMBL/GenBank/DDBJ whole genome shotgun (WGS) entry which is preliminary data.</text>
</comment>
<proteinExistence type="predicted"/>
<accession>A0A1G2NG22</accession>
<sequence>MKAEQQVVATQKLPVIPVLMHPIAGAGIVENRLMLHGMYPDAETAMVSFRDEHAPERQSHYRAYFTERTRDKNKVRVRYLWGREPRRTWVIGVTHNSPEAVCILIGNNLANCWMGSGIRWEFYEDCECENLLDMGRIDQWDLLKGTTPTQLEMLAGEGVRPTGKWNFDGLMWDRKCSLCGAEISLNAYLFNIDSAVCKKCGNRPFLAPSLHRWLNEEDLHPITPTEEMTLYILEWMSYVGSTFGEVRRDAEDADGQRIKSLAEKSLIWQATNRDSKERVRVLIEANTSINFEMYSGACVLLRKAMTGEEPFKEEHQIAAEFVAKATELVRVRQLSTRGN</sequence>
<gene>
    <name evidence="1" type="ORF">A2938_00980</name>
</gene>
<evidence type="ECO:0000313" key="1">
    <source>
        <dbReference type="EMBL" id="OHA34409.1"/>
    </source>
</evidence>
<reference evidence="1 2" key="1">
    <citation type="journal article" date="2016" name="Nat. Commun.">
        <title>Thousands of microbial genomes shed light on interconnected biogeochemical processes in an aquifer system.</title>
        <authorList>
            <person name="Anantharaman K."/>
            <person name="Brown C.T."/>
            <person name="Hug L.A."/>
            <person name="Sharon I."/>
            <person name="Castelle C.J."/>
            <person name="Probst A.J."/>
            <person name="Thomas B.C."/>
            <person name="Singh A."/>
            <person name="Wilkins M.J."/>
            <person name="Karaoz U."/>
            <person name="Brodie E.L."/>
            <person name="Williams K.H."/>
            <person name="Hubbard S.S."/>
            <person name="Banfield J.F."/>
        </authorList>
    </citation>
    <scope>NUCLEOTIDE SEQUENCE [LARGE SCALE GENOMIC DNA]</scope>
</reference>
<dbReference type="Proteomes" id="UP000177797">
    <property type="component" value="Unassembled WGS sequence"/>
</dbReference>
<protein>
    <submittedName>
        <fullName evidence="1">Uncharacterized protein</fullName>
    </submittedName>
</protein>
<organism evidence="1 2">
    <name type="scientific">Candidatus Taylorbacteria bacterium RIFCSPLOWO2_01_FULL_48_100</name>
    <dbReference type="NCBI Taxonomy" id="1802322"/>
    <lineage>
        <taxon>Bacteria</taxon>
        <taxon>Candidatus Tayloriibacteriota</taxon>
    </lineage>
</organism>
<name>A0A1G2NG22_9BACT</name>
<evidence type="ECO:0000313" key="2">
    <source>
        <dbReference type="Proteomes" id="UP000177797"/>
    </source>
</evidence>
<dbReference type="AlphaFoldDB" id="A0A1G2NG22"/>